<dbReference type="Proteomes" id="UP001234297">
    <property type="component" value="Chromosome 2"/>
</dbReference>
<evidence type="ECO:0000313" key="1">
    <source>
        <dbReference type="EMBL" id="KAJ8646266.1"/>
    </source>
</evidence>
<sequence length="78" mass="8328">MICNILGVPAVASGIMVSEGGLLKPEMLHSGIVFSVMKKKGLTTAHMNYDSDQYHSSSQNAVVESLQLDCLGMEIGML</sequence>
<organism evidence="1 2">
    <name type="scientific">Persea americana</name>
    <name type="common">Avocado</name>
    <dbReference type="NCBI Taxonomy" id="3435"/>
    <lineage>
        <taxon>Eukaryota</taxon>
        <taxon>Viridiplantae</taxon>
        <taxon>Streptophyta</taxon>
        <taxon>Embryophyta</taxon>
        <taxon>Tracheophyta</taxon>
        <taxon>Spermatophyta</taxon>
        <taxon>Magnoliopsida</taxon>
        <taxon>Magnoliidae</taxon>
        <taxon>Laurales</taxon>
        <taxon>Lauraceae</taxon>
        <taxon>Persea</taxon>
    </lineage>
</organism>
<gene>
    <name evidence="1" type="ORF">MRB53_008014</name>
</gene>
<evidence type="ECO:0000313" key="2">
    <source>
        <dbReference type="Proteomes" id="UP001234297"/>
    </source>
</evidence>
<comment type="caution">
    <text evidence="1">The sequence shown here is derived from an EMBL/GenBank/DDBJ whole genome shotgun (WGS) entry which is preliminary data.</text>
</comment>
<dbReference type="EMBL" id="CM056810">
    <property type="protein sequence ID" value="KAJ8646266.1"/>
    <property type="molecule type" value="Genomic_DNA"/>
</dbReference>
<accession>A0ACC2MLH2</accession>
<proteinExistence type="predicted"/>
<name>A0ACC2MLH2_PERAE</name>
<reference evidence="1 2" key="1">
    <citation type="journal article" date="2022" name="Hortic Res">
        <title>A haplotype resolved chromosomal level avocado genome allows analysis of novel avocado genes.</title>
        <authorList>
            <person name="Nath O."/>
            <person name="Fletcher S.J."/>
            <person name="Hayward A."/>
            <person name="Shaw L.M."/>
            <person name="Masouleh A.K."/>
            <person name="Furtado A."/>
            <person name="Henry R.J."/>
            <person name="Mitter N."/>
        </authorList>
    </citation>
    <scope>NUCLEOTIDE SEQUENCE [LARGE SCALE GENOMIC DNA]</scope>
    <source>
        <strain evidence="2">cv. Hass</strain>
    </source>
</reference>
<keyword evidence="2" id="KW-1185">Reference proteome</keyword>
<protein>
    <submittedName>
        <fullName evidence="1">Uncharacterized protein</fullName>
    </submittedName>
</protein>